<reference evidence="2" key="1">
    <citation type="submission" date="2021-12" db="EMBL/GenBank/DDBJ databases">
        <title>Prjna785345.</title>
        <authorList>
            <person name="Rujirawat T."/>
            <person name="Krajaejun T."/>
        </authorList>
    </citation>
    <scope>NUCLEOTIDE SEQUENCE</scope>
    <source>
        <strain evidence="2">Pi057C3</strain>
    </source>
</reference>
<name>A0AAD5LY39_PYTIN</name>
<gene>
    <name evidence="2" type="ORF">P43SY_010780</name>
</gene>
<evidence type="ECO:0000313" key="2">
    <source>
        <dbReference type="EMBL" id="KAJ0388892.1"/>
    </source>
</evidence>
<keyword evidence="1" id="KW-0472">Membrane</keyword>
<organism evidence="2 3">
    <name type="scientific">Pythium insidiosum</name>
    <name type="common">Pythiosis disease agent</name>
    <dbReference type="NCBI Taxonomy" id="114742"/>
    <lineage>
        <taxon>Eukaryota</taxon>
        <taxon>Sar</taxon>
        <taxon>Stramenopiles</taxon>
        <taxon>Oomycota</taxon>
        <taxon>Peronosporomycetes</taxon>
        <taxon>Pythiales</taxon>
        <taxon>Pythiaceae</taxon>
        <taxon>Pythium</taxon>
    </lineage>
</organism>
<sequence length="97" mass="10881">MLRKNWWLKRKKPRALLMEILIPVIFIAIISAIKHQTKKYDVPEGFSSDAESFSLFDPEGYSLVAPYTTPKFAIPETTLTGLLLVLAKLSKSSTAVV</sequence>
<evidence type="ECO:0000313" key="3">
    <source>
        <dbReference type="Proteomes" id="UP001209570"/>
    </source>
</evidence>
<evidence type="ECO:0000256" key="1">
    <source>
        <dbReference type="SAM" id="Phobius"/>
    </source>
</evidence>
<dbReference type="Proteomes" id="UP001209570">
    <property type="component" value="Unassembled WGS sequence"/>
</dbReference>
<accession>A0AAD5LY39</accession>
<dbReference type="AlphaFoldDB" id="A0AAD5LY39"/>
<feature type="transmembrane region" description="Helical" evidence="1">
    <location>
        <begin position="15"/>
        <end position="33"/>
    </location>
</feature>
<protein>
    <submittedName>
        <fullName evidence="2">Uncharacterized protein</fullName>
    </submittedName>
</protein>
<proteinExistence type="predicted"/>
<keyword evidence="1" id="KW-1133">Transmembrane helix</keyword>
<keyword evidence="3" id="KW-1185">Reference proteome</keyword>
<keyword evidence="1" id="KW-0812">Transmembrane</keyword>
<dbReference type="EMBL" id="JAKCXM010005875">
    <property type="protein sequence ID" value="KAJ0388892.1"/>
    <property type="molecule type" value="Genomic_DNA"/>
</dbReference>
<comment type="caution">
    <text evidence="2">The sequence shown here is derived from an EMBL/GenBank/DDBJ whole genome shotgun (WGS) entry which is preliminary data.</text>
</comment>